<evidence type="ECO:0000313" key="2">
    <source>
        <dbReference type="Proteomes" id="UP000807785"/>
    </source>
</evidence>
<accession>A0A9D7E1B2</accession>
<dbReference type="AlphaFoldDB" id="A0A9D7E1B2"/>
<dbReference type="EMBL" id="JADJEV010000002">
    <property type="protein sequence ID" value="MBK6972334.1"/>
    <property type="molecule type" value="Genomic_DNA"/>
</dbReference>
<dbReference type="Proteomes" id="UP000807785">
    <property type="component" value="Unassembled WGS sequence"/>
</dbReference>
<name>A0A9D7E1B2_9PROT</name>
<evidence type="ECO:0000313" key="1">
    <source>
        <dbReference type="EMBL" id="MBK6972334.1"/>
    </source>
</evidence>
<reference evidence="1" key="1">
    <citation type="submission" date="2020-10" db="EMBL/GenBank/DDBJ databases">
        <title>Connecting structure to function with the recovery of over 1000 high-quality activated sludge metagenome-assembled genomes encoding full-length rRNA genes using long-read sequencing.</title>
        <authorList>
            <person name="Singleton C.M."/>
            <person name="Petriglieri F."/>
            <person name="Kristensen J.M."/>
            <person name="Kirkegaard R.H."/>
            <person name="Michaelsen T.Y."/>
            <person name="Andersen M.H."/>
            <person name="Karst S.M."/>
            <person name="Dueholm M.S."/>
            <person name="Nielsen P.H."/>
            <person name="Albertsen M."/>
        </authorList>
    </citation>
    <scope>NUCLEOTIDE SEQUENCE</scope>
    <source>
        <strain evidence="1">Bjer_18-Q3-R1-45_BAT3C.347</strain>
    </source>
</reference>
<protein>
    <submittedName>
        <fullName evidence="1">Uncharacterized protein</fullName>
    </submittedName>
</protein>
<organism evidence="1 2">
    <name type="scientific">Candidatus Methylophosphatis roskildensis</name>
    <dbReference type="NCBI Taxonomy" id="2899263"/>
    <lineage>
        <taxon>Bacteria</taxon>
        <taxon>Pseudomonadati</taxon>
        <taxon>Pseudomonadota</taxon>
        <taxon>Betaproteobacteria</taxon>
        <taxon>Nitrosomonadales</taxon>
        <taxon>Sterolibacteriaceae</taxon>
        <taxon>Candidatus Methylophosphatis</taxon>
    </lineage>
</organism>
<proteinExistence type="predicted"/>
<comment type="caution">
    <text evidence="1">The sequence shown here is derived from an EMBL/GenBank/DDBJ whole genome shotgun (WGS) entry which is preliminary data.</text>
</comment>
<gene>
    <name evidence="1" type="ORF">IPH26_05045</name>
</gene>
<sequence>MRSDCAFKDETGYNGAMKLRVAAGLVQEFEATVNHPKHGTCRFALRDFRQTKDMPNVELQGERRRCTVRMWEQGRQVAVAFSACKTMCSGDVVDYLWPILADAYNGSCG</sequence>